<evidence type="ECO:0000256" key="6">
    <source>
        <dbReference type="ARBA" id="ARBA00022475"/>
    </source>
</evidence>
<evidence type="ECO:0000256" key="2">
    <source>
        <dbReference type="ARBA" id="ARBA00004651"/>
    </source>
</evidence>
<proteinExistence type="inferred from homology"/>
<accession>W0DTJ4</accession>
<dbReference type="InParanoid" id="W0DTJ4"/>
<keyword evidence="5" id="KW-0813">Transport</keyword>
<dbReference type="GO" id="GO:0005886">
    <property type="term" value="C:plasma membrane"/>
    <property type="evidence" value="ECO:0007669"/>
    <property type="project" value="UniProtKB-SubCell"/>
</dbReference>
<dbReference type="Pfam" id="PF04973">
    <property type="entry name" value="NMN_transporter"/>
    <property type="match status" value="1"/>
</dbReference>
<dbReference type="OrthoDB" id="9791248at2"/>
<evidence type="ECO:0000256" key="8">
    <source>
        <dbReference type="ARBA" id="ARBA00022989"/>
    </source>
</evidence>
<feature type="transmembrane region" description="Helical" evidence="10">
    <location>
        <begin position="63"/>
        <end position="82"/>
    </location>
</feature>
<dbReference type="PANTHER" id="PTHR36122">
    <property type="entry name" value="NICOTINAMIDE RIBOSIDE TRANSPORTER PNUC"/>
    <property type="match status" value="1"/>
</dbReference>
<dbReference type="EMBL" id="CP007030">
    <property type="protein sequence ID" value="AHF01752.1"/>
    <property type="molecule type" value="Genomic_DNA"/>
</dbReference>
<feature type="transmembrane region" description="Helical" evidence="10">
    <location>
        <begin position="39"/>
        <end position="57"/>
    </location>
</feature>
<dbReference type="HOGENOM" id="CLU_076589_2_0_6"/>
<keyword evidence="12" id="KW-1185">Reference proteome</keyword>
<keyword evidence="7 10" id="KW-0812">Transmembrane</keyword>
<gene>
    <name evidence="11" type="ORF">THIAE_08285</name>
</gene>
<dbReference type="eggNOG" id="COG3201">
    <property type="taxonomic scope" value="Bacteria"/>
</dbReference>
<dbReference type="AlphaFoldDB" id="W0DTJ4"/>
<name>W0DTJ4_9GAMM</name>
<organism evidence="11 12">
    <name type="scientific">Thiomicrospira aerophila AL3</name>
    <dbReference type="NCBI Taxonomy" id="717772"/>
    <lineage>
        <taxon>Bacteria</taxon>
        <taxon>Pseudomonadati</taxon>
        <taxon>Pseudomonadota</taxon>
        <taxon>Gammaproteobacteria</taxon>
        <taxon>Thiotrichales</taxon>
        <taxon>Piscirickettsiaceae</taxon>
        <taxon>Thiomicrospira</taxon>
    </lineage>
</organism>
<dbReference type="KEGG" id="tao:THIAE_08285"/>
<feature type="transmembrane region" description="Helical" evidence="10">
    <location>
        <begin position="137"/>
        <end position="155"/>
    </location>
</feature>
<keyword evidence="9 10" id="KW-0472">Membrane</keyword>
<dbReference type="STRING" id="717772.THIAE_08285"/>
<dbReference type="NCBIfam" id="TIGR01528">
    <property type="entry name" value="NMN_trans_PnuC"/>
    <property type="match status" value="1"/>
</dbReference>
<comment type="subcellular location">
    <subcellularLocation>
        <location evidence="2">Cell membrane</location>
        <topology evidence="2">Multi-pass membrane protein</topology>
    </subcellularLocation>
</comment>
<evidence type="ECO:0000256" key="4">
    <source>
        <dbReference type="ARBA" id="ARBA00017522"/>
    </source>
</evidence>
<dbReference type="Proteomes" id="UP000005380">
    <property type="component" value="Chromosome"/>
</dbReference>
<dbReference type="RefSeq" id="WP_006460744.1">
    <property type="nucleotide sequence ID" value="NZ_CP007030.1"/>
</dbReference>
<evidence type="ECO:0000256" key="10">
    <source>
        <dbReference type="SAM" id="Phobius"/>
    </source>
</evidence>
<keyword evidence="6" id="KW-1003">Cell membrane</keyword>
<feature type="transmembrane region" description="Helical" evidence="10">
    <location>
        <begin position="12"/>
        <end position="32"/>
    </location>
</feature>
<evidence type="ECO:0000256" key="1">
    <source>
        <dbReference type="ARBA" id="ARBA00002672"/>
    </source>
</evidence>
<dbReference type="FunCoup" id="W0DTJ4">
    <property type="interactions" value="47"/>
</dbReference>
<comment type="function">
    <text evidence="1">Required for nicotinamide riboside transport across the inner membrane.</text>
</comment>
<dbReference type="GO" id="GO:0034257">
    <property type="term" value="F:nicotinamide riboside transmembrane transporter activity"/>
    <property type="evidence" value="ECO:0007669"/>
    <property type="project" value="InterPro"/>
</dbReference>
<feature type="transmembrane region" description="Helical" evidence="10">
    <location>
        <begin position="162"/>
        <end position="177"/>
    </location>
</feature>
<protein>
    <recommendedName>
        <fullName evidence="4">Nicotinamide riboside transporter PnuC</fullName>
    </recommendedName>
</protein>
<evidence type="ECO:0000313" key="12">
    <source>
        <dbReference type="Proteomes" id="UP000005380"/>
    </source>
</evidence>
<dbReference type="PANTHER" id="PTHR36122:SF2">
    <property type="entry name" value="NICOTINAMIDE RIBOSIDE TRANSPORTER PNUC"/>
    <property type="match status" value="1"/>
</dbReference>
<feature type="transmembrane region" description="Helical" evidence="10">
    <location>
        <begin position="111"/>
        <end position="131"/>
    </location>
</feature>
<dbReference type="InterPro" id="IPR006419">
    <property type="entry name" value="NMN_transpt_PnuC"/>
</dbReference>
<reference evidence="11 12" key="1">
    <citation type="submission" date="2013-12" db="EMBL/GenBank/DDBJ databases">
        <authorList>
            <consortium name="DOE Joint Genome Institute"/>
            <person name="Kappler U."/>
            <person name="Huntemann M."/>
            <person name="Han J."/>
            <person name="Chen A."/>
            <person name="Kyrpides N."/>
            <person name="Mavromatis K."/>
            <person name="Markowitz V."/>
            <person name="Palaniappan K."/>
            <person name="Ivanova N."/>
            <person name="Schaumberg A."/>
            <person name="Pati A."/>
            <person name="Liolios K."/>
            <person name="Nordberg H.P."/>
            <person name="Cantor M.N."/>
            <person name="Hua S.X."/>
            <person name="Woyke T."/>
        </authorList>
    </citation>
    <scope>NUCLEOTIDE SEQUENCE [LARGE SCALE GENOMIC DNA]</scope>
    <source>
        <strain evidence="12">AL2</strain>
    </source>
</reference>
<evidence type="ECO:0000256" key="3">
    <source>
        <dbReference type="ARBA" id="ARBA00006669"/>
    </source>
</evidence>
<sequence length="216" mass="24617">MDGQLAELFNLQLQHFSIWEAIAVALGLAYVLMAAKEIVWAWPAAFVSTAIYMIIFWEGNLPMQSALNLFYMGMAAYGWWLWQVQPSREAAANNTDVQPLAIHTWGIGRHALWIGLGILLTFSFGGLLTLFEASQMPYLDAGVMVFSMMTTFLMARKVLESWFYWIVINTFAVALYWQTGYPLTAMMFVAYMGLAWYGMIKWQLRFRAQTRTATAA</sequence>
<keyword evidence="8 10" id="KW-1133">Transmembrane helix</keyword>
<evidence type="ECO:0000256" key="5">
    <source>
        <dbReference type="ARBA" id="ARBA00022448"/>
    </source>
</evidence>
<comment type="similarity">
    <text evidence="3">Belongs to the nicotinamide ribonucleoside (NR) uptake permease (TC 4.B.1) family.</text>
</comment>
<feature type="transmembrane region" description="Helical" evidence="10">
    <location>
        <begin position="183"/>
        <end position="200"/>
    </location>
</feature>
<evidence type="ECO:0000256" key="7">
    <source>
        <dbReference type="ARBA" id="ARBA00022692"/>
    </source>
</evidence>
<evidence type="ECO:0000256" key="9">
    <source>
        <dbReference type="ARBA" id="ARBA00023136"/>
    </source>
</evidence>
<evidence type="ECO:0000313" key="11">
    <source>
        <dbReference type="EMBL" id="AHF01752.1"/>
    </source>
</evidence>